<dbReference type="SUPFAM" id="SSF89392">
    <property type="entry name" value="Prokaryotic lipoproteins and lipoprotein localization factors"/>
    <property type="match status" value="1"/>
</dbReference>
<dbReference type="Pfam" id="PF03548">
    <property type="entry name" value="LolA"/>
    <property type="match status" value="1"/>
</dbReference>
<evidence type="ECO:0000313" key="3">
    <source>
        <dbReference type="Proteomes" id="UP000200980"/>
    </source>
</evidence>
<dbReference type="InterPro" id="IPR004564">
    <property type="entry name" value="OM_lipoprot_carrier_LolA-like"/>
</dbReference>
<keyword evidence="1" id="KW-0732">Signal</keyword>
<sequence>MSGIFSGKRIFLCKEKRQMMMRRILVACGVVLTLGGTVLPLHQAVAGVNLTSSQQGWVNKIEASLAATKTFQARFEQVTEQNGTSTGTVLLERPGKMRFSYDPPSPLLLVANEGKVVFQDHSIGQVTMIPLDHTPLGLLLRPDPRFSGDVSILGYEQQGNEIQLQVTRTENPGEGEMTLFFATHPLSLKGWTVLDAQGHRTVVHFSNVKTGVSIPASSFVLPKDED</sequence>
<gene>
    <name evidence="2" type="ORF">AL01_02160</name>
</gene>
<dbReference type="EMBL" id="JATM01000001">
    <property type="protein sequence ID" value="OOL19785.1"/>
    <property type="molecule type" value="Genomic_DNA"/>
</dbReference>
<dbReference type="Proteomes" id="UP000200980">
    <property type="component" value="Unassembled WGS sequence"/>
</dbReference>
<name>A0A1S8GS26_9PROT</name>
<dbReference type="PANTHER" id="PTHR35869">
    <property type="entry name" value="OUTER-MEMBRANE LIPOPROTEIN CARRIER PROTEIN"/>
    <property type="match status" value="1"/>
</dbReference>
<dbReference type="Gene3D" id="2.50.20.10">
    <property type="entry name" value="Lipoprotein localisation LolA/LolB/LppX"/>
    <property type="match status" value="1"/>
</dbReference>
<accession>A0A1S8GS26</accession>
<keyword evidence="3" id="KW-1185">Reference proteome</keyword>
<proteinExistence type="predicted"/>
<evidence type="ECO:0000313" key="2">
    <source>
        <dbReference type="EMBL" id="OOL19785.1"/>
    </source>
</evidence>
<protein>
    <submittedName>
        <fullName evidence="2">Membrane protein</fullName>
    </submittedName>
</protein>
<dbReference type="AlphaFoldDB" id="A0A1S8GS26"/>
<dbReference type="CDD" id="cd16325">
    <property type="entry name" value="LolA"/>
    <property type="match status" value="1"/>
</dbReference>
<dbReference type="InterPro" id="IPR029046">
    <property type="entry name" value="LolA/LolB/LppX"/>
</dbReference>
<comment type="caution">
    <text evidence="2">The sequence shown here is derived from an EMBL/GenBank/DDBJ whole genome shotgun (WGS) entry which is preliminary data.</text>
</comment>
<evidence type="ECO:0000256" key="1">
    <source>
        <dbReference type="ARBA" id="ARBA00022729"/>
    </source>
</evidence>
<dbReference type="PANTHER" id="PTHR35869:SF1">
    <property type="entry name" value="OUTER-MEMBRANE LIPOPROTEIN CARRIER PROTEIN"/>
    <property type="match status" value="1"/>
</dbReference>
<reference evidence="2 3" key="1">
    <citation type="journal article" date="2016" name="PLoS ONE">
        <title>Whole-Genome Sequence Analysis of Bombella intestini LMG 28161T, a Novel Acetic Acid Bacterium Isolated from the Crop of a Red-Tailed Bumble Bee, Bombus lapidarius.</title>
        <authorList>
            <person name="Li L."/>
            <person name="Illeghems K."/>
            <person name="Van Kerrebroeck S."/>
            <person name="Borremans W."/>
            <person name="Cleenwerck I."/>
            <person name="Smagghe G."/>
            <person name="De Vuyst L."/>
            <person name="Vandamme P."/>
        </authorList>
    </citation>
    <scope>NUCLEOTIDE SEQUENCE [LARGE SCALE GENOMIC DNA]</scope>
    <source>
        <strain evidence="2 3">R-52487</strain>
    </source>
</reference>
<dbReference type="STRING" id="1539051.AL01_02160"/>
<organism evidence="2 3">
    <name type="scientific">Bombella intestini</name>
    <dbReference type="NCBI Taxonomy" id="1539051"/>
    <lineage>
        <taxon>Bacteria</taxon>
        <taxon>Pseudomonadati</taxon>
        <taxon>Pseudomonadota</taxon>
        <taxon>Alphaproteobacteria</taxon>
        <taxon>Acetobacterales</taxon>
        <taxon>Acetobacteraceae</taxon>
        <taxon>Bombella</taxon>
    </lineage>
</organism>